<sequence>MNHYTQWHQRTGCEASWYVIKTTIVISDVWHYKPLDTVGCSPLLTKGKDSSPESHSVTGVVSNYNRLPSCCGKLVNLPDNQFHVLSIIVIILTTLILVKLRAIQRKPHPTGVLKSRESNMKQANRNCAGILFISLVFVTFPSVVVGINATSGFAVSFSSIAGPYYHIALLCAGLCSNILHVTLSKDMRALVANFICTKRPAVTRLVNSTKVTSIKYLT</sequence>
<evidence type="ECO:0000313" key="2">
    <source>
        <dbReference type="EMBL" id="KAJ1364647.1"/>
    </source>
</evidence>
<keyword evidence="1" id="KW-0812">Transmembrane</keyword>
<gene>
    <name evidence="2" type="ORF">KIN20_024777</name>
</gene>
<keyword evidence="1" id="KW-0472">Membrane</keyword>
<dbReference type="EMBL" id="JAHQIW010005020">
    <property type="protein sequence ID" value="KAJ1364647.1"/>
    <property type="molecule type" value="Genomic_DNA"/>
</dbReference>
<feature type="transmembrane region" description="Helical" evidence="1">
    <location>
        <begin position="82"/>
        <end position="102"/>
    </location>
</feature>
<organism evidence="2 3">
    <name type="scientific">Parelaphostrongylus tenuis</name>
    <name type="common">Meningeal worm</name>
    <dbReference type="NCBI Taxonomy" id="148309"/>
    <lineage>
        <taxon>Eukaryota</taxon>
        <taxon>Metazoa</taxon>
        <taxon>Ecdysozoa</taxon>
        <taxon>Nematoda</taxon>
        <taxon>Chromadorea</taxon>
        <taxon>Rhabditida</taxon>
        <taxon>Rhabditina</taxon>
        <taxon>Rhabditomorpha</taxon>
        <taxon>Strongyloidea</taxon>
        <taxon>Metastrongylidae</taxon>
        <taxon>Parelaphostrongylus</taxon>
    </lineage>
</organism>
<keyword evidence="1" id="KW-1133">Transmembrane helix</keyword>
<accession>A0AAD5QWY1</accession>
<feature type="transmembrane region" description="Helical" evidence="1">
    <location>
        <begin position="123"/>
        <end position="144"/>
    </location>
</feature>
<feature type="transmembrane region" description="Helical" evidence="1">
    <location>
        <begin position="164"/>
        <end position="183"/>
    </location>
</feature>
<evidence type="ECO:0000313" key="3">
    <source>
        <dbReference type="Proteomes" id="UP001196413"/>
    </source>
</evidence>
<proteinExistence type="predicted"/>
<dbReference type="Proteomes" id="UP001196413">
    <property type="component" value="Unassembled WGS sequence"/>
</dbReference>
<evidence type="ECO:0000256" key="1">
    <source>
        <dbReference type="SAM" id="Phobius"/>
    </source>
</evidence>
<dbReference type="AlphaFoldDB" id="A0AAD5QWY1"/>
<dbReference type="PANTHER" id="PTHR46955">
    <property type="entry name" value="PROTEIN CBG01349-RELATED"/>
    <property type="match status" value="1"/>
</dbReference>
<protein>
    <submittedName>
        <fullName evidence="2">Uncharacterized protein</fullName>
    </submittedName>
</protein>
<comment type="caution">
    <text evidence="2">The sequence shown here is derived from an EMBL/GenBank/DDBJ whole genome shotgun (WGS) entry which is preliminary data.</text>
</comment>
<dbReference type="PANTHER" id="PTHR46955:SF3">
    <property type="entry name" value="G_PROTEIN_RECEP_F1_2 DOMAIN-CONTAINING PROTEIN"/>
    <property type="match status" value="1"/>
</dbReference>
<name>A0AAD5QWY1_PARTN</name>
<dbReference type="InterPro" id="IPR052322">
    <property type="entry name" value="Mito_rRNA_Mtase_NSUN4"/>
</dbReference>
<keyword evidence="3" id="KW-1185">Reference proteome</keyword>
<reference evidence="2" key="1">
    <citation type="submission" date="2021-06" db="EMBL/GenBank/DDBJ databases">
        <title>Parelaphostrongylus tenuis whole genome reference sequence.</title>
        <authorList>
            <person name="Garwood T.J."/>
            <person name="Larsen P.A."/>
            <person name="Fountain-Jones N.M."/>
            <person name="Garbe J.R."/>
            <person name="Macchietto M.G."/>
            <person name="Kania S.A."/>
            <person name="Gerhold R.W."/>
            <person name="Richards J.E."/>
            <person name="Wolf T.M."/>
        </authorList>
    </citation>
    <scope>NUCLEOTIDE SEQUENCE</scope>
    <source>
        <strain evidence="2">MNPRO001-30</strain>
        <tissue evidence="2">Meninges</tissue>
    </source>
</reference>